<feature type="signal peptide" evidence="6">
    <location>
        <begin position="1"/>
        <end position="22"/>
    </location>
</feature>
<evidence type="ECO:0000256" key="6">
    <source>
        <dbReference type="SAM" id="SignalP"/>
    </source>
</evidence>
<evidence type="ECO:0000256" key="1">
    <source>
        <dbReference type="ARBA" id="ARBA00004370"/>
    </source>
</evidence>
<accession>A0A9P4SFC2</accession>
<organism evidence="7 8">
    <name type="scientific">Patellaria atrata CBS 101060</name>
    <dbReference type="NCBI Taxonomy" id="1346257"/>
    <lineage>
        <taxon>Eukaryota</taxon>
        <taxon>Fungi</taxon>
        <taxon>Dikarya</taxon>
        <taxon>Ascomycota</taxon>
        <taxon>Pezizomycotina</taxon>
        <taxon>Dothideomycetes</taxon>
        <taxon>Dothideomycetes incertae sedis</taxon>
        <taxon>Patellariales</taxon>
        <taxon>Patellariaceae</taxon>
        <taxon>Patellaria</taxon>
    </lineage>
</organism>
<keyword evidence="4" id="KW-1133">Transmembrane helix</keyword>
<evidence type="ECO:0000256" key="3">
    <source>
        <dbReference type="ARBA" id="ARBA00022692"/>
    </source>
</evidence>
<name>A0A9P4SFC2_9PEZI</name>
<feature type="chain" id="PRO_5040416278" description="FUN14 family protein" evidence="6">
    <location>
        <begin position="23"/>
        <end position="150"/>
    </location>
</feature>
<keyword evidence="8" id="KW-1185">Reference proteome</keyword>
<keyword evidence="3" id="KW-0812">Transmembrane</keyword>
<comment type="subcellular location">
    <subcellularLocation>
        <location evidence="1">Membrane</location>
    </subcellularLocation>
</comment>
<gene>
    <name evidence="7" type="ORF">M501DRAFT_970023</name>
</gene>
<comment type="similarity">
    <text evidence="2">Belongs to the FUN14 family.</text>
</comment>
<evidence type="ECO:0000313" key="7">
    <source>
        <dbReference type="EMBL" id="KAF2841487.1"/>
    </source>
</evidence>
<dbReference type="GO" id="GO:0016020">
    <property type="term" value="C:membrane"/>
    <property type="evidence" value="ECO:0007669"/>
    <property type="project" value="UniProtKB-SubCell"/>
</dbReference>
<evidence type="ECO:0000256" key="4">
    <source>
        <dbReference type="ARBA" id="ARBA00022989"/>
    </source>
</evidence>
<dbReference type="Pfam" id="PF04930">
    <property type="entry name" value="FUN14"/>
    <property type="match status" value="1"/>
</dbReference>
<evidence type="ECO:0000256" key="2">
    <source>
        <dbReference type="ARBA" id="ARBA00009160"/>
    </source>
</evidence>
<dbReference type="AlphaFoldDB" id="A0A9P4SFC2"/>
<keyword evidence="5" id="KW-0472">Membrane</keyword>
<evidence type="ECO:0008006" key="9">
    <source>
        <dbReference type="Google" id="ProtNLM"/>
    </source>
</evidence>
<proteinExistence type="inferred from homology"/>
<reference evidence="7" key="1">
    <citation type="journal article" date="2020" name="Stud. Mycol.">
        <title>101 Dothideomycetes genomes: a test case for predicting lifestyles and emergence of pathogens.</title>
        <authorList>
            <person name="Haridas S."/>
            <person name="Albert R."/>
            <person name="Binder M."/>
            <person name="Bloem J."/>
            <person name="Labutti K."/>
            <person name="Salamov A."/>
            <person name="Andreopoulos B."/>
            <person name="Baker S."/>
            <person name="Barry K."/>
            <person name="Bills G."/>
            <person name="Bluhm B."/>
            <person name="Cannon C."/>
            <person name="Castanera R."/>
            <person name="Culley D."/>
            <person name="Daum C."/>
            <person name="Ezra D."/>
            <person name="Gonzalez J."/>
            <person name="Henrissat B."/>
            <person name="Kuo A."/>
            <person name="Liang C."/>
            <person name="Lipzen A."/>
            <person name="Lutzoni F."/>
            <person name="Magnuson J."/>
            <person name="Mondo S."/>
            <person name="Nolan M."/>
            <person name="Ohm R."/>
            <person name="Pangilinan J."/>
            <person name="Park H.-J."/>
            <person name="Ramirez L."/>
            <person name="Alfaro M."/>
            <person name="Sun H."/>
            <person name="Tritt A."/>
            <person name="Yoshinaga Y."/>
            <person name="Zwiers L.-H."/>
            <person name="Turgeon B."/>
            <person name="Goodwin S."/>
            <person name="Spatafora J."/>
            <person name="Crous P."/>
            <person name="Grigoriev I."/>
        </authorList>
    </citation>
    <scope>NUCLEOTIDE SEQUENCE</scope>
    <source>
        <strain evidence="7">CBS 101060</strain>
    </source>
</reference>
<protein>
    <recommendedName>
        <fullName evidence="9">FUN14 family protein</fullName>
    </recommendedName>
</protein>
<dbReference type="EMBL" id="MU006091">
    <property type="protein sequence ID" value="KAF2841487.1"/>
    <property type="molecule type" value="Genomic_DNA"/>
</dbReference>
<sequence>MATLLLRRPLFTALTLSSAALATPLLLQPHFQSSRLLCDSPISSYQSSARAPVVKRGRLNPSAVKQISSGSILGLVCGLGVSLFSKPLALLIGLLVFGVQALESRGIHLIPYGRLQRYFTSINLRSAIQDNVAFKLSFGATFALSAFAEL</sequence>
<evidence type="ECO:0000313" key="8">
    <source>
        <dbReference type="Proteomes" id="UP000799429"/>
    </source>
</evidence>
<keyword evidence="6" id="KW-0732">Signal</keyword>
<comment type="caution">
    <text evidence="7">The sequence shown here is derived from an EMBL/GenBank/DDBJ whole genome shotgun (WGS) entry which is preliminary data.</text>
</comment>
<dbReference type="OrthoDB" id="3990500at2759"/>
<evidence type="ECO:0000256" key="5">
    <source>
        <dbReference type="ARBA" id="ARBA00023136"/>
    </source>
</evidence>
<dbReference type="InterPro" id="IPR007014">
    <property type="entry name" value="FUN14"/>
</dbReference>
<dbReference type="Proteomes" id="UP000799429">
    <property type="component" value="Unassembled WGS sequence"/>
</dbReference>